<evidence type="ECO:0000313" key="2">
    <source>
        <dbReference type="Proteomes" id="UP000887575"/>
    </source>
</evidence>
<feature type="compositionally biased region" description="Polar residues" evidence="1">
    <location>
        <begin position="89"/>
        <end position="100"/>
    </location>
</feature>
<evidence type="ECO:0000256" key="1">
    <source>
        <dbReference type="SAM" id="MobiDB-lite"/>
    </source>
</evidence>
<sequence>MENQTSPTSATHSSNEVPKTPNEKIGDSWINSDMQMAVTPNDKVEEDFEEKKENLMISAEKMPSVKVETPEAVRMRREQQAELQKKHVSSPSDSMLSPCTSKLFGKDPRRKAQSGPAALLRKKQQGAIPCNFSAEDEE</sequence>
<feature type="compositionally biased region" description="Basic and acidic residues" evidence="1">
    <location>
        <begin position="68"/>
        <end position="85"/>
    </location>
</feature>
<dbReference type="Pfam" id="PF05032">
    <property type="entry name" value="Spo12"/>
    <property type="match status" value="1"/>
</dbReference>
<accession>A0AAF3FFJ6</accession>
<dbReference type="Proteomes" id="UP000887575">
    <property type="component" value="Unassembled WGS sequence"/>
</dbReference>
<feature type="region of interest" description="Disordered" evidence="1">
    <location>
        <begin position="1"/>
        <end position="33"/>
    </location>
</feature>
<dbReference type="InterPro" id="IPR007727">
    <property type="entry name" value="Spo12"/>
</dbReference>
<organism evidence="2 3">
    <name type="scientific">Mesorhabditis belari</name>
    <dbReference type="NCBI Taxonomy" id="2138241"/>
    <lineage>
        <taxon>Eukaryota</taxon>
        <taxon>Metazoa</taxon>
        <taxon>Ecdysozoa</taxon>
        <taxon>Nematoda</taxon>
        <taxon>Chromadorea</taxon>
        <taxon>Rhabditida</taxon>
        <taxon>Rhabditina</taxon>
        <taxon>Rhabditomorpha</taxon>
        <taxon>Rhabditoidea</taxon>
        <taxon>Rhabditidae</taxon>
        <taxon>Mesorhabditinae</taxon>
        <taxon>Mesorhabditis</taxon>
    </lineage>
</organism>
<feature type="compositionally biased region" description="Polar residues" evidence="1">
    <location>
        <begin position="1"/>
        <end position="17"/>
    </location>
</feature>
<dbReference type="WBParaSite" id="MBELARI_LOCUS5817">
    <property type="protein sequence ID" value="MBELARI_LOCUS5817"/>
    <property type="gene ID" value="MBELARI_LOCUS5817"/>
</dbReference>
<proteinExistence type="predicted"/>
<dbReference type="AlphaFoldDB" id="A0AAF3FFJ6"/>
<evidence type="ECO:0000313" key="3">
    <source>
        <dbReference type="WBParaSite" id="MBELARI_LOCUS5817"/>
    </source>
</evidence>
<keyword evidence="2" id="KW-1185">Reference proteome</keyword>
<feature type="region of interest" description="Disordered" evidence="1">
    <location>
        <begin position="55"/>
        <end position="138"/>
    </location>
</feature>
<reference evidence="3" key="1">
    <citation type="submission" date="2024-02" db="UniProtKB">
        <authorList>
            <consortium name="WormBaseParasite"/>
        </authorList>
    </citation>
    <scope>IDENTIFICATION</scope>
</reference>
<protein>
    <submittedName>
        <fullName evidence="3">Uncharacterized protein</fullName>
    </submittedName>
</protein>
<name>A0AAF3FFJ6_9BILA</name>